<dbReference type="Proteomes" id="UP000067626">
    <property type="component" value="Chromosome"/>
</dbReference>
<dbReference type="PANTHER" id="PTHR24276:SF98">
    <property type="entry name" value="FI18310P1-RELATED"/>
    <property type="match status" value="1"/>
</dbReference>
<dbReference type="OrthoDB" id="513782at2"/>
<protein>
    <recommendedName>
        <fullName evidence="4">Peptidase S1 domain-containing protein</fullName>
    </recommendedName>
</protein>
<proteinExistence type="inferred from homology"/>
<dbReference type="Gene3D" id="2.40.10.10">
    <property type="entry name" value="Trypsin-like serine proteases"/>
    <property type="match status" value="1"/>
</dbReference>
<evidence type="ECO:0000256" key="2">
    <source>
        <dbReference type="ARBA" id="ARBA00023157"/>
    </source>
</evidence>
<evidence type="ECO:0000259" key="4">
    <source>
        <dbReference type="PROSITE" id="PS50240"/>
    </source>
</evidence>
<organism evidence="5 6">
    <name type="scientific">Chondromyces crocatus</name>
    <dbReference type="NCBI Taxonomy" id="52"/>
    <lineage>
        <taxon>Bacteria</taxon>
        <taxon>Pseudomonadati</taxon>
        <taxon>Myxococcota</taxon>
        <taxon>Polyangia</taxon>
        <taxon>Polyangiales</taxon>
        <taxon>Polyangiaceae</taxon>
        <taxon>Chondromyces</taxon>
    </lineage>
</organism>
<dbReference type="SUPFAM" id="SSF50494">
    <property type="entry name" value="Trypsin-like serine proteases"/>
    <property type="match status" value="1"/>
</dbReference>
<comment type="similarity">
    <text evidence="1">Belongs to the peptidase S1 family.</text>
</comment>
<reference evidence="5 6" key="1">
    <citation type="submission" date="2015-07" db="EMBL/GenBank/DDBJ databases">
        <title>Genome analysis of myxobacterium Chondromyces crocatus Cm c5 reveals a high potential for natural compound synthesis and the genetic basis for the loss of fruiting body formation.</title>
        <authorList>
            <person name="Zaburannyi N."/>
            <person name="Bunk B."/>
            <person name="Maier J."/>
            <person name="Overmann J."/>
            <person name="Mueller R."/>
        </authorList>
    </citation>
    <scope>NUCLEOTIDE SEQUENCE [LARGE SCALE GENOMIC DNA]</scope>
    <source>
        <strain evidence="5 6">Cm c5</strain>
    </source>
</reference>
<dbReference type="GO" id="GO:0006508">
    <property type="term" value="P:proteolysis"/>
    <property type="evidence" value="ECO:0007669"/>
    <property type="project" value="InterPro"/>
</dbReference>
<sequence length="302" mass="31886">MQESPRRPSPLPWRASHLLWPALTTGIACAALGAHAQALPPPRALDTSRPAASAPPTDPRALPGSCLHKKCFDDAEEHTEPPLAKAPSSPHEAIVALANARGLACTGTLIAPSVVLTARHCLPLIHARLGRDATAPAEVIPVVASRVPPLRLVDLALLKLSRPTTVSPLPLRTATDTMAPTDPLRLIGYGAIDPSGERSLGRRHFADVHPRGWGCDAQTSATSGCIPDLEMLIGRGARNDTCSGDSGGPVLETTDQGLRIVAVTSRAVRDALLRCGDGGIYTRTDRLSTWIHTTARQLETPP</sequence>
<dbReference type="InterPro" id="IPR033116">
    <property type="entry name" value="TRYPSIN_SER"/>
</dbReference>
<evidence type="ECO:0000256" key="3">
    <source>
        <dbReference type="SAM" id="MobiDB-lite"/>
    </source>
</evidence>
<dbReference type="PANTHER" id="PTHR24276">
    <property type="entry name" value="POLYSERASE-RELATED"/>
    <property type="match status" value="1"/>
</dbReference>
<dbReference type="InterPro" id="IPR050430">
    <property type="entry name" value="Peptidase_S1"/>
</dbReference>
<dbReference type="InterPro" id="IPR001314">
    <property type="entry name" value="Peptidase_S1A"/>
</dbReference>
<dbReference type="SMART" id="SM00020">
    <property type="entry name" value="Tryp_SPc"/>
    <property type="match status" value="1"/>
</dbReference>
<dbReference type="PRINTS" id="PR00722">
    <property type="entry name" value="CHYMOTRYPSIN"/>
</dbReference>
<dbReference type="GO" id="GO:0004252">
    <property type="term" value="F:serine-type endopeptidase activity"/>
    <property type="evidence" value="ECO:0007669"/>
    <property type="project" value="InterPro"/>
</dbReference>
<name>A0A0K1ERW6_CHOCO</name>
<dbReference type="PROSITE" id="PS51257">
    <property type="entry name" value="PROKAR_LIPOPROTEIN"/>
    <property type="match status" value="1"/>
</dbReference>
<dbReference type="PROSITE" id="PS00135">
    <property type="entry name" value="TRYPSIN_SER"/>
    <property type="match status" value="1"/>
</dbReference>
<dbReference type="KEGG" id="ccro:CMC5_077810"/>
<accession>A0A0K1ERW6</accession>
<dbReference type="EMBL" id="CP012159">
    <property type="protein sequence ID" value="AKT43549.1"/>
    <property type="molecule type" value="Genomic_DNA"/>
</dbReference>
<dbReference type="InterPro" id="IPR043504">
    <property type="entry name" value="Peptidase_S1_PA_chymotrypsin"/>
</dbReference>
<dbReference type="AlphaFoldDB" id="A0A0K1ERW6"/>
<dbReference type="PROSITE" id="PS50240">
    <property type="entry name" value="TRYPSIN_DOM"/>
    <property type="match status" value="1"/>
</dbReference>
<dbReference type="STRING" id="52.CMC5_077810"/>
<keyword evidence="6" id="KW-1185">Reference proteome</keyword>
<dbReference type="Pfam" id="PF00089">
    <property type="entry name" value="Trypsin"/>
    <property type="match status" value="1"/>
</dbReference>
<dbReference type="InterPro" id="IPR001254">
    <property type="entry name" value="Trypsin_dom"/>
</dbReference>
<keyword evidence="2" id="KW-1015">Disulfide bond</keyword>
<evidence type="ECO:0000313" key="5">
    <source>
        <dbReference type="EMBL" id="AKT43549.1"/>
    </source>
</evidence>
<dbReference type="InterPro" id="IPR009003">
    <property type="entry name" value="Peptidase_S1_PA"/>
</dbReference>
<feature type="domain" description="Peptidase S1" evidence="4">
    <location>
        <begin position="61"/>
        <end position="296"/>
    </location>
</feature>
<evidence type="ECO:0000313" key="6">
    <source>
        <dbReference type="Proteomes" id="UP000067626"/>
    </source>
</evidence>
<evidence type="ECO:0000256" key="1">
    <source>
        <dbReference type="ARBA" id="ARBA00007664"/>
    </source>
</evidence>
<feature type="region of interest" description="Disordered" evidence="3">
    <location>
        <begin position="40"/>
        <end position="62"/>
    </location>
</feature>
<gene>
    <name evidence="5" type="ORF">CMC5_077810</name>
</gene>